<proteinExistence type="predicted"/>
<dbReference type="AlphaFoldDB" id="A0A6D2JBU6"/>
<name>A0A6D2JBU6_9BRAS</name>
<evidence type="ECO:0000313" key="2">
    <source>
        <dbReference type="Proteomes" id="UP000467841"/>
    </source>
</evidence>
<organism evidence="1 2">
    <name type="scientific">Microthlaspi erraticum</name>
    <dbReference type="NCBI Taxonomy" id="1685480"/>
    <lineage>
        <taxon>Eukaryota</taxon>
        <taxon>Viridiplantae</taxon>
        <taxon>Streptophyta</taxon>
        <taxon>Embryophyta</taxon>
        <taxon>Tracheophyta</taxon>
        <taxon>Spermatophyta</taxon>
        <taxon>Magnoliopsida</taxon>
        <taxon>eudicotyledons</taxon>
        <taxon>Gunneridae</taxon>
        <taxon>Pentapetalae</taxon>
        <taxon>rosids</taxon>
        <taxon>malvids</taxon>
        <taxon>Brassicales</taxon>
        <taxon>Brassicaceae</taxon>
        <taxon>Coluteocarpeae</taxon>
        <taxon>Microthlaspi</taxon>
    </lineage>
</organism>
<protein>
    <submittedName>
        <fullName evidence="1">Uncharacterized protein</fullName>
    </submittedName>
</protein>
<sequence length="113" mass="13745">MFNLANLDEKVQIAYRRRIKKLKKGDFVNESSASTESDIEERDFEYKRLVSDLQSESHNSDEKFKKWFLRIRDCLAQLYAKDITHVDKQELERFKLHSEQMRVEEHLRLHKMK</sequence>
<reference evidence="1" key="1">
    <citation type="submission" date="2020-01" db="EMBL/GenBank/DDBJ databases">
        <authorList>
            <person name="Mishra B."/>
        </authorList>
    </citation>
    <scope>NUCLEOTIDE SEQUENCE [LARGE SCALE GENOMIC DNA]</scope>
</reference>
<dbReference type="OrthoDB" id="1582145at2759"/>
<keyword evidence="2" id="KW-1185">Reference proteome</keyword>
<dbReference type="Proteomes" id="UP000467841">
    <property type="component" value="Unassembled WGS sequence"/>
</dbReference>
<dbReference type="EMBL" id="CACVBM020001149">
    <property type="protein sequence ID" value="CAA7034491.1"/>
    <property type="molecule type" value="Genomic_DNA"/>
</dbReference>
<evidence type="ECO:0000313" key="1">
    <source>
        <dbReference type="EMBL" id="CAA7034491.1"/>
    </source>
</evidence>
<gene>
    <name evidence="1" type="ORF">MERR_LOCUS21726</name>
</gene>
<comment type="caution">
    <text evidence="1">The sequence shown here is derived from an EMBL/GenBank/DDBJ whole genome shotgun (WGS) entry which is preliminary data.</text>
</comment>
<accession>A0A6D2JBU6</accession>